<dbReference type="RefSeq" id="WP_153239648.1">
    <property type="nucleotide sequence ID" value="NZ_CP036422.1"/>
</dbReference>
<proteinExistence type="inferred from homology"/>
<dbReference type="PANTHER" id="PTHR11735:SF11">
    <property type="entry name" value="TRNA THREONYLCARBAMOYLADENOSINE BIOSYNTHESIS PROTEIN TSAB"/>
    <property type="match status" value="1"/>
</dbReference>
<evidence type="ECO:0000259" key="7">
    <source>
        <dbReference type="Pfam" id="PF00814"/>
    </source>
</evidence>
<name>A0A5P9NLX0_9GAMM</name>
<keyword evidence="8" id="KW-0808">Transferase</keyword>
<dbReference type="InterPro" id="IPR022496">
    <property type="entry name" value="T6A_TsaB"/>
</dbReference>
<dbReference type="CDD" id="cd24032">
    <property type="entry name" value="ASKHA_NBD_TsaB"/>
    <property type="match status" value="1"/>
</dbReference>
<evidence type="ECO:0000256" key="4">
    <source>
        <dbReference type="ARBA" id="ARBA00022490"/>
    </source>
</evidence>
<keyword evidence="4" id="KW-0963">Cytoplasm</keyword>
<dbReference type="PANTHER" id="PTHR11735">
    <property type="entry name" value="TRNA N6-ADENOSINE THREONYLCARBAMOYLTRANSFERASE"/>
    <property type="match status" value="1"/>
</dbReference>
<dbReference type="InterPro" id="IPR000905">
    <property type="entry name" value="Gcp-like_dom"/>
</dbReference>
<dbReference type="GO" id="GO:0002949">
    <property type="term" value="P:tRNA threonylcarbamoyladenosine modification"/>
    <property type="evidence" value="ECO:0007669"/>
    <property type="project" value="InterPro"/>
</dbReference>
<dbReference type="Proteomes" id="UP000326287">
    <property type="component" value="Chromosome"/>
</dbReference>
<dbReference type="AlphaFoldDB" id="A0A5P9NLX0"/>
<dbReference type="Gene3D" id="3.30.420.40">
    <property type="match status" value="2"/>
</dbReference>
<evidence type="ECO:0000313" key="8">
    <source>
        <dbReference type="EMBL" id="QFU76506.1"/>
    </source>
</evidence>
<evidence type="ECO:0000313" key="9">
    <source>
        <dbReference type="Proteomes" id="UP000326287"/>
    </source>
</evidence>
<dbReference type="NCBIfam" id="TIGR03725">
    <property type="entry name" value="T6A_YeaZ"/>
    <property type="match status" value="1"/>
</dbReference>
<protein>
    <recommendedName>
        <fullName evidence="3">tRNA threonylcarbamoyladenosine biosynthesis protein TsaB</fullName>
    </recommendedName>
    <alternativeName>
        <fullName evidence="6">t(6)A37 threonylcarbamoyladenosine biosynthesis protein TsaB</fullName>
    </alternativeName>
</protein>
<keyword evidence="5" id="KW-0819">tRNA processing</keyword>
<dbReference type="OrthoDB" id="9809995at2"/>
<dbReference type="KEGG" id="halc:EY643_13025"/>
<evidence type="ECO:0000256" key="6">
    <source>
        <dbReference type="ARBA" id="ARBA00032446"/>
    </source>
</evidence>
<organism evidence="8 9">
    <name type="scientific">Halioglobus maricola</name>
    <dbReference type="NCBI Taxonomy" id="2601894"/>
    <lineage>
        <taxon>Bacteria</taxon>
        <taxon>Pseudomonadati</taxon>
        <taxon>Pseudomonadota</taxon>
        <taxon>Gammaproteobacteria</taxon>
        <taxon>Cellvibrionales</taxon>
        <taxon>Halieaceae</taxon>
        <taxon>Halioglobus</taxon>
    </lineage>
</organism>
<sequence length="237" mass="25386">MTGILAIETATEACSVALWRDGDIEHRYELAARQHNQRIFAMLQDLMPAGLDGVDAIAYGSGPGSFTGLRIAASAVQGLAYAADLPALPVSTLACQVHTALRLGLVSEGDYVFSSLDARIREIYFALYRIENGVAVEVQAARGDAPAKIVQASMPEAMIGLGSGCNFIEQFPDRVSSALTQVHPNLLPEARDLLPLAQKALAAGDVQRALDVQPVYVRDEVNWKKLPDQGKAQGKKS</sequence>
<keyword evidence="9" id="KW-1185">Reference proteome</keyword>
<dbReference type="InterPro" id="IPR043129">
    <property type="entry name" value="ATPase_NBD"/>
</dbReference>
<dbReference type="EMBL" id="CP036422">
    <property type="protein sequence ID" value="QFU76506.1"/>
    <property type="molecule type" value="Genomic_DNA"/>
</dbReference>
<reference evidence="8 9" key="1">
    <citation type="submission" date="2019-02" db="EMBL/GenBank/DDBJ databases">
        <authorList>
            <person name="Li S.-H."/>
        </authorList>
    </citation>
    <scope>NUCLEOTIDE SEQUENCE [LARGE SCALE GENOMIC DNA]</scope>
    <source>
        <strain evidence="8 9">IMCC14385</strain>
    </source>
</reference>
<comment type="similarity">
    <text evidence="2">Belongs to the KAE1 / TsaD family. TsaB subfamily.</text>
</comment>
<dbReference type="FunFam" id="3.30.420.40:FF:000097">
    <property type="entry name" value="tRNA threonylcarbamoyladenosine biosynthesis protein TsaB"/>
    <property type="match status" value="1"/>
</dbReference>
<evidence type="ECO:0000256" key="3">
    <source>
        <dbReference type="ARBA" id="ARBA00019012"/>
    </source>
</evidence>
<feature type="domain" description="Gcp-like" evidence="7">
    <location>
        <begin position="29"/>
        <end position="201"/>
    </location>
</feature>
<accession>A0A5P9NLX0</accession>
<evidence type="ECO:0000256" key="2">
    <source>
        <dbReference type="ARBA" id="ARBA00010493"/>
    </source>
</evidence>
<evidence type="ECO:0000256" key="5">
    <source>
        <dbReference type="ARBA" id="ARBA00022694"/>
    </source>
</evidence>
<dbReference type="GO" id="GO:0005829">
    <property type="term" value="C:cytosol"/>
    <property type="evidence" value="ECO:0007669"/>
    <property type="project" value="TreeGrafter"/>
</dbReference>
<dbReference type="GO" id="GO:0016740">
    <property type="term" value="F:transferase activity"/>
    <property type="evidence" value="ECO:0007669"/>
    <property type="project" value="UniProtKB-KW"/>
</dbReference>
<gene>
    <name evidence="8" type="primary">tsaB</name>
    <name evidence="8" type="ORF">EY643_13025</name>
</gene>
<comment type="subcellular location">
    <subcellularLocation>
        <location evidence="1">Cytoplasm</location>
    </subcellularLocation>
</comment>
<evidence type="ECO:0000256" key="1">
    <source>
        <dbReference type="ARBA" id="ARBA00004496"/>
    </source>
</evidence>
<dbReference type="Pfam" id="PF00814">
    <property type="entry name" value="TsaD"/>
    <property type="match status" value="1"/>
</dbReference>
<dbReference type="SUPFAM" id="SSF53067">
    <property type="entry name" value="Actin-like ATPase domain"/>
    <property type="match status" value="2"/>
</dbReference>